<evidence type="ECO:0000256" key="8">
    <source>
        <dbReference type="SAM" id="SignalP"/>
    </source>
</evidence>
<dbReference type="CDD" id="cd01837">
    <property type="entry name" value="SGNH_plant_lipase_like"/>
    <property type="match status" value="1"/>
</dbReference>
<dbReference type="InterPro" id="IPR051238">
    <property type="entry name" value="GDSL_esterase/lipase"/>
</dbReference>
<keyword evidence="4 8" id="KW-0732">Signal</keyword>
<dbReference type="PANTHER" id="PTHR45650:SF3">
    <property type="entry name" value="OS01G0748500 PROTEIN"/>
    <property type="match status" value="1"/>
</dbReference>
<dbReference type="GO" id="GO:0016042">
    <property type="term" value="P:lipid catabolic process"/>
    <property type="evidence" value="ECO:0007669"/>
    <property type="project" value="UniProtKB-KW"/>
</dbReference>
<gene>
    <name evidence="9" type="ORF">CKAN_01821600</name>
</gene>
<dbReference type="Pfam" id="PF00657">
    <property type="entry name" value="Lipase_GDSL"/>
    <property type="match status" value="1"/>
</dbReference>
<feature type="chain" id="PRO_5018527796" evidence="8">
    <location>
        <begin position="20"/>
        <end position="356"/>
    </location>
</feature>
<evidence type="ECO:0000256" key="3">
    <source>
        <dbReference type="ARBA" id="ARBA00022525"/>
    </source>
</evidence>
<dbReference type="Proteomes" id="UP000283530">
    <property type="component" value="Unassembled WGS sequence"/>
</dbReference>
<dbReference type="GO" id="GO:0016788">
    <property type="term" value="F:hydrolase activity, acting on ester bonds"/>
    <property type="evidence" value="ECO:0007669"/>
    <property type="project" value="InterPro"/>
</dbReference>
<sequence length="356" mass="39334">MRKRGLLLFVWNLLGMVVAEPQVPCFFIFGDSLSDSGNNNNLVTSARANYPPYGIDFPGGPTGRFCNGRTAVDFIAQFLGFDHFIPPYSSVRGREILSGVNYASGGAGIRDETGQNLGGRISLSRQVVNYRAVVEQLKRYLGNETSVTNYLSKCIYSIGIGGNDYINNYFLPAFYPTSRLYSPQQYATLLIQQYSEQLKIMYNYGAKKVALIGLLDVGCIPREVAHSNGTCNSSINSVVGLFNAKLPSLVDSFNKNLYGAKFIFVNISAISNDIERNLQAYGFMVTNTGCCSVNRSTGEEKCLPFGIPCQNRSQHIFWDDVHPTEALHLIYARGMYNSSSSSTYTYPVDIQGLAQQ</sequence>
<evidence type="ECO:0000313" key="10">
    <source>
        <dbReference type="Proteomes" id="UP000283530"/>
    </source>
</evidence>
<reference evidence="9 10" key="1">
    <citation type="journal article" date="2019" name="Nat. Plants">
        <title>Stout camphor tree genome fills gaps in understanding of flowering plant genome evolution.</title>
        <authorList>
            <person name="Chaw S.M."/>
            <person name="Liu Y.C."/>
            <person name="Wu Y.W."/>
            <person name="Wang H.Y."/>
            <person name="Lin C.I."/>
            <person name="Wu C.S."/>
            <person name="Ke H.M."/>
            <person name="Chang L.Y."/>
            <person name="Hsu C.Y."/>
            <person name="Yang H.T."/>
            <person name="Sudianto E."/>
            <person name="Hsu M.H."/>
            <person name="Wu K.P."/>
            <person name="Wang L.N."/>
            <person name="Leebens-Mack J.H."/>
            <person name="Tsai I.J."/>
        </authorList>
    </citation>
    <scope>NUCLEOTIDE SEQUENCE [LARGE SCALE GENOMIC DNA]</scope>
    <source>
        <strain evidence="10">cv. Chaw 1501</strain>
        <tissue evidence="9">Young leaves</tissue>
    </source>
</reference>
<keyword evidence="7" id="KW-0443">Lipid metabolism</keyword>
<keyword evidence="3" id="KW-0964">Secreted</keyword>
<dbReference type="InterPro" id="IPR035669">
    <property type="entry name" value="SGNH_plant_lipase-like"/>
</dbReference>
<evidence type="ECO:0000256" key="1">
    <source>
        <dbReference type="ARBA" id="ARBA00004613"/>
    </source>
</evidence>
<dbReference type="SUPFAM" id="SSF52266">
    <property type="entry name" value="SGNH hydrolase"/>
    <property type="match status" value="1"/>
</dbReference>
<evidence type="ECO:0000256" key="7">
    <source>
        <dbReference type="ARBA" id="ARBA00023098"/>
    </source>
</evidence>
<proteinExistence type="inferred from homology"/>
<dbReference type="STRING" id="337451.A0A3S3QR54"/>
<dbReference type="EMBL" id="QPKB01000007">
    <property type="protein sequence ID" value="RWR89167.1"/>
    <property type="molecule type" value="Genomic_DNA"/>
</dbReference>
<dbReference type="AlphaFoldDB" id="A0A3S3QR54"/>
<name>A0A3S3QR54_9MAGN</name>
<dbReference type="InterPro" id="IPR036514">
    <property type="entry name" value="SGNH_hydro_sf"/>
</dbReference>
<dbReference type="PANTHER" id="PTHR45650">
    <property type="entry name" value="GDSL-LIKE LIPASE/ACYLHYDROLASE-RELATED"/>
    <property type="match status" value="1"/>
</dbReference>
<feature type="signal peptide" evidence="8">
    <location>
        <begin position="1"/>
        <end position="19"/>
    </location>
</feature>
<dbReference type="OrthoDB" id="1683520at2759"/>
<accession>A0A3S3QR54</accession>
<keyword evidence="6" id="KW-0442">Lipid degradation</keyword>
<comment type="similarity">
    <text evidence="2">Belongs to the 'GDSL' lipolytic enzyme family.</text>
</comment>
<evidence type="ECO:0000256" key="6">
    <source>
        <dbReference type="ARBA" id="ARBA00022963"/>
    </source>
</evidence>
<keyword evidence="5" id="KW-0378">Hydrolase</keyword>
<organism evidence="9 10">
    <name type="scientific">Cinnamomum micranthum f. kanehirae</name>
    <dbReference type="NCBI Taxonomy" id="337451"/>
    <lineage>
        <taxon>Eukaryota</taxon>
        <taxon>Viridiplantae</taxon>
        <taxon>Streptophyta</taxon>
        <taxon>Embryophyta</taxon>
        <taxon>Tracheophyta</taxon>
        <taxon>Spermatophyta</taxon>
        <taxon>Magnoliopsida</taxon>
        <taxon>Magnoliidae</taxon>
        <taxon>Laurales</taxon>
        <taxon>Lauraceae</taxon>
        <taxon>Cinnamomum</taxon>
    </lineage>
</organism>
<keyword evidence="10" id="KW-1185">Reference proteome</keyword>
<comment type="subcellular location">
    <subcellularLocation>
        <location evidence="1">Secreted</location>
    </subcellularLocation>
</comment>
<evidence type="ECO:0000256" key="5">
    <source>
        <dbReference type="ARBA" id="ARBA00022801"/>
    </source>
</evidence>
<dbReference type="GO" id="GO:0005576">
    <property type="term" value="C:extracellular region"/>
    <property type="evidence" value="ECO:0007669"/>
    <property type="project" value="UniProtKB-SubCell"/>
</dbReference>
<protein>
    <submittedName>
        <fullName evidence="9">GDSL esterase/lipase</fullName>
    </submittedName>
</protein>
<evidence type="ECO:0000256" key="4">
    <source>
        <dbReference type="ARBA" id="ARBA00022729"/>
    </source>
</evidence>
<evidence type="ECO:0000256" key="2">
    <source>
        <dbReference type="ARBA" id="ARBA00008668"/>
    </source>
</evidence>
<comment type="caution">
    <text evidence="9">The sequence shown here is derived from an EMBL/GenBank/DDBJ whole genome shotgun (WGS) entry which is preliminary data.</text>
</comment>
<dbReference type="Gene3D" id="3.40.50.1110">
    <property type="entry name" value="SGNH hydrolase"/>
    <property type="match status" value="1"/>
</dbReference>
<evidence type="ECO:0000313" key="9">
    <source>
        <dbReference type="EMBL" id="RWR89167.1"/>
    </source>
</evidence>
<dbReference type="InterPro" id="IPR001087">
    <property type="entry name" value="GDSL"/>
</dbReference>